<name>A0A7W8C0C3_9BACT</name>
<evidence type="ECO:0000313" key="3">
    <source>
        <dbReference type="EMBL" id="MBB5143257.1"/>
    </source>
</evidence>
<evidence type="ECO:0000256" key="1">
    <source>
        <dbReference type="SAM" id="MobiDB-lite"/>
    </source>
</evidence>
<organism evidence="3 4">
    <name type="scientific">Desulfovibrio intestinalis</name>
    <dbReference type="NCBI Taxonomy" id="58621"/>
    <lineage>
        <taxon>Bacteria</taxon>
        <taxon>Pseudomonadati</taxon>
        <taxon>Thermodesulfobacteriota</taxon>
        <taxon>Desulfovibrionia</taxon>
        <taxon>Desulfovibrionales</taxon>
        <taxon>Desulfovibrionaceae</taxon>
        <taxon>Desulfovibrio</taxon>
    </lineage>
</organism>
<dbReference type="EMBL" id="JACHGO010000003">
    <property type="protein sequence ID" value="MBB5143257.1"/>
    <property type="molecule type" value="Genomic_DNA"/>
</dbReference>
<proteinExistence type="predicted"/>
<dbReference type="Pfam" id="PF08765">
    <property type="entry name" value="Mor"/>
    <property type="match status" value="1"/>
</dbReference>
<dbReference type="SUPFAM" id="SSF46689">
    <property type="entry name" value="Homeodomain-like"/>
    <property type="match status" value="1"/>
</dbReference>
<accession>A0A7W8C0C3</accession>
<dbReference type="Gene3D" id="1.10.10.60">
    <property type="entry name" value="Homeodomain-like"/>
    <property type="match status" value="1"/>
</dbReference>
<keyword evidence="4" id="KW-1185">Reference proteome</keyword>
<evidence type="ECO:0000313" key="4">
    <source>
        <dbReference type="Proteomes" id="UP000539075"/>
    </source>
</evidence>
<feature type="region of interest" description="Disordered" evidence="1">
    <location>
        <begin position="1"/>
        <end position="48"/>
    </location>
</feature>
<evidence type="ECO:0000259" key="2">
    <source>
        <dbReference type="Pfam" id="PF08765"/>
    </source>
</evidence>
<comment type="caution">
    <text evidence="3">The sequence shown here is derived from an EMBL/GenBank/DDBJ whole genome shotgun (WGS) entry which is preliminary data.</text>
</comment>
<dbReference type="InterPro" id="IPR009057">
    <property type="entry name" value="Homeodomain-like_sf"/>
</dbReference>
<dbReference type="Proteomes" id="UP000539075">
    <property type="component" value="Unassembled WGS sequence"/>
</dbReference>
<reference evidence="3 4" key="1">
    <citation type="submission" date="2020-08" db="EMBL/GenBank/DDBJ databases">
        <title>Genomic Encyclopedia of Type Strains, Phase IV (KMG-IV): sequencing the most valuable type-strain genomes for metagenomic binning, comparative biology and taxonomic classification.</title>
        <authorList>
            <person name="Goeker M."/>
        </authorList>
    </citation>
    <scope>NUCLEOTIDE SEQUENCE [LARGE SCALE GENOMIC DNA]</scope>
    <source>
        <strain evidence="3 4">DSM 11275</strain>
    </source>
</reference>
<dbReference type="AlphaFoldDB" id="A0A7W8C0C3"/>
<feature type="compositionally biased region" description="Low complexity" evidence="1">
    <location>
        <begin position="9"/>
        <end position="26"/>
    </location>
</feature>
<dbReference type="RefSeq" id="WP_183718612.1">
    <property type="nucleotide sequence ID" value="NZ_JACHGO010000003.1"/>
</dbReference>
<gene>
    <name evidence="3" type="ORF">HNQ38_001345</name>
</gene>
<dbReference type="InterPro" id="IPR014875">
    <property type="entry name" value="Mor_transcription_activator"/>
</dbReference>
<sequence length="215" mass="23977">MCANSSTQAGIGRIRAAARTASATRRPLLAEKPSSSANGRHSWGQAMQKAEQKKRWQQLLEHLPENIRQLWHALGGHEKGQLEDLWRLFEAYGGQTLRVPAAVPAERHHPLLRRLGKRCAGKLVAAFGGTPVYVPRCTSILTKLRQQEIIETFSRHTARGTSSTAAVASLARRHGLSDRQVWKILKKTTSAPSQGYLLQELRDIGPHKSNQHNYM</sequence>
<protein>
    <submittedName>
        <fullName evidence="3">Mor family transcriptional regulator</fullName>
    </submittedName>
</protein>
<feature type="domain" description="Mor transcription activator" evidence="2">
    <location>
        <begin position="113"/>
        <end position="190"/>
    </location>
</feature>